<reference evidence="3" key="1">
    <citation type="submission" date="2013-09" db="EMBL/GenBank/DDBJ databases">
        <title>The Genome Sequence of Anopheles culicifacies species A.</title>
        <authorList>
            <consortium name="The Broad Institute Genomics Platform"/>
            <person name="Neafsey D.E."/>
            <person name="Besansky N."/>
            <person name="Howell P."/>
            <person name="Walton C."/>
            <person name="Young S.K."/>
            <person name="Zeng Q."/>
            <person name="Gargeya S."/>
            <person name="Fitzgerald M."/>
            <person name="Haas B."/>
            <person name="Abouelleil A."/>
            <person name="Allen A.W."/>
            <person name="Alvarado L."/>
            <person name="Arachchi H.M."/>
            <person name="Berlin A.M."/>
            <person name="Chapman S.B."/>
            <person name="Gainer-Dewar J."/>
            <person name="Goldberg J."/>
            <person name="Griggs A."/>
            <person name="Gujja S."/>
            <person name="Hansen M."/>
            <person name="Howarth C."/>
            <person name="Imamovic A."/>
            <person name="Ireland A."/>
            <person name="Larimer J."/>
            <person name="McCowan C."/>
            <person name="Murphy C."/>
            <person name="Pearson M."/>
            <person name="Poon T.W."/>
            <person name="Priest M."/>
            <person name="Roberts A."/>
            <person name="Saif S."/>
            <person name="Shea T."/>
            <person name="Sisk P."/>
            <person name="Sykes S."/>
            <person name="Wortman J."/>
            <person name="Nusbaum C."/>
            <person name="Birren B."/>
        </authorList>
    </citation>
    <scope>NUCLEOTIDE SEQUENCE [LARGE SCALE GENOMIC DNA]</scope>
    <source>
        <strain evidence="3">A-37</strain>
    </source>
</reference>
<feature type="region of interest" description="Disordered" evidence="1">
    <location>
        <begin position="1"/>
        <end position="96"/>
    </location>
</feature>
<sequence>MTTPSRDCSPKQRTFSATGSGGFSAHTSSSSSLASSTAGNANSIESSLSFASVSGSPTKLSLFGSNKMSTTGSPPTLPTGPGPSRQRSLRDRLREGITGSLTWHSKSLTKAKISPSIKTQLQWQINNQLSFREADR</sequence>
<name>A0A182LRM7_9DIPT</name>
<reference evidence="2" key="2">
    <citation type="submission" date="2020-05" db="UniProtKB">
        <authorList>
            <consortium name="EnsemblMetazoa"/>
        </authorList>
    </citation>
    <scope>IDENTIFICATION</scope>
    <source>
        <strain evidence="2">A-37</strain>
    </source>
</reference>
<dbReference type="VEuPathDB" id="VectorBase:ACUA000263"/>
<proteinExistence type="predicted"/>
<evidence type="ECO:0000313" key="2">
    <source>
        <dbReference type="EnsemblMetazoa" id="ACUA000263-PA"/>
    </source>
</evidence>
<dbReference type="AlphaFoldDB" id="A0A182LRM7"/>
<dbReference type="EMBL" id="AXCM01002888">
    <property type="status" value="NOT_ANNOTATED_CDS"/>
    <property type="molecule type" value="Genomic_DNA"/>
</dbReference>
<organism evidence="2 3">
    <name type="scientific">Anopheles culicifacies</name>
    <dbReference type="NCBI Taxonomy" id="139723"/>
    <lineage>
        <taxon>Eukaryota</taxon>
        <taxon>Metazoa</taxon>
        <taxon>Ecdysozoa</taxon>
        <taxon>Arthropoda</taxon>
        <taxon>Hexapoda</taxon>
        <taxon>Insecta</taxon>
        <taxon>Pterygota</taxon>
        <taxon>Neoptera</taxon>
        <taxon>Endopterygota</taxon>
        <taxon>Diptera</taxon>
        <taxon>Nematocera</taxon>
        <taxon>Culicoidea</taxon>
        <taxon>Culicidae</taxon>
        <taxon>Anophelinae</taxon>
        <taxon>Anopheles</taxon>
        <taxon>culicifacies species complex</taxon>
    </lineage>
</organism>
<keyword evidence="3" id="KW-1185">Reference proteome</keyword>
<protein>
    <submittedName>
        <fullName evidence="2">Uncharacterized protein</fullName>
    </submittedName>
</protein>
<feature type="compositionally biased region" description="Low complexity" evidence="1">
    <location>
        <begin position="14"/>
        <end position="43"/>
    </location>
</feature>
<accession>A0A182LRM7</accession>
<dbReference type="EnsemblMetazoa" id="ACUA000263-RA">
    <property type="protein sequence ID" value="ACUA000263-PA"/>
    <property type="gene ID" value="ACUA000263"/>
</dbReference>
<dbReference type="Proteomes" id="UP000075883">
    <property type="component" value="Unassembled WGS sequence"/>
</dbReference>
<feature type="compositionally biased region" description="Polar residues" evidence="1">
    <location>
        <begin position="44"/>
        <end position="68"/>
    </location>
</feature>
<evidence type="ECO:0000256" key="1">
    <source>
        <dbReference type="SAM" id="MobiDB-lite"/>
    </source>
</evidence>
<evidence type="ECO:0000313" key="3">
    <source>
        <dbReference type="Proteomes" id="UP000075883"/>
    </source>
</evidence>